<proteinExistence type="predicted"/>
<accession>A0A370I5V8</accession>
<evidence type="ECO:0000313" key="4">
    <source>
        <dbReference type="Proteomes" id="UP000254869"/>
    </source>
</evidence>
<dbReference type="InterPro" id="IPR027417">
    <property type="entry name" value="P-loop_NTPase"/>
</dbReference>
<dbReference type="GO" id="GO:0005524">
    <property type="term" value="F:ATP binding"/>
    <property type="evidence" value="ECO:0007669"/>
    <property type="project" value="UniProtKB-KW"/>
</dbReference>
<dbReference type="InterPro" id="IPR005654">
    <property type="entry name" value="ATPase_AFG1-like"/>
</dbReference>
<dbReference type="GO" id="GO:0051301">
    <property type="term" value="P:cell division"/>
    <property type="evidence" value="ECO:0007669"/>
    <property type="project" value="UniProtKB-KW"/>
</dbReference>
<dbReference type="SUPFAM" id="SSF52540">
    <property type="entry name" value="P-loop containing nucleoside triphosphate hydrolases"/>
    <property type="match status" value="1"/>
</dbReference>
<protein>
    <submittedName>
        <fullName evidence="3">Cell division protein ZapE</fullName>
    </submittedName>
</protein>
<keyword evidence="2" id="KW-0067">ATP-binding</keyword>
<evidence type="ECO:0000313" key="3">
    <source>
        <dbReference type="EMBL" id="RDI66125.1"/>
    </source>
</evidence>
<dbReference type="PANTHER" id="PTHR12169">
    <property type="entry name" value="ATPASE N2B"/>
    <property type="match status" value="1"/>
</dbReference>
<dbReference type="EMBL" id="QQBC01000005">
    <property type="protein sequence ID" value="RDI66125.1"/>
    <property type="molecule type" value="Genomic_DNA"/>
</dbReference>
<dbReference type="STRING" id="1210086.GCA_001613105_02881"/>
<evidence type="ECO:0000256" key="2">
    <source>
        <dbReference type="ARBA" id="ARBA00022840"/>
    </source>
</evidence>
<dbReference type="Pfam" id="PF03969">
    <property type="entry name" value="AFG1_ATPase"/>
    <property type="match status" value="1"/>
</dbReference>
<keyword evidence="1" id="KW-0547">Nucleotide-binding</keyword>
<dbReference type="Proteomes" id="UP000254869">
    <property type="component" value="Unassembled WGS sequence"/>
</dbReference>
<organism evidence="3 4">
    <name type="scientific">Nocardia pseudobrasiliensis</name>
    <dbReference type="NCBI Taxonomy" id="45979"/>
    <lineage>
        <taxon>Bacteria</taxon>
        <taxon>Bacillati</taxon>
        <taxon>Actinomycetota</taxon>
        <taxon>Actinomycetes</taxon>
        <taxon>Mycobacteriales</taxon>
        <taxon>Nocardiaceae</taxon>
        <taxon>Nocardia</taxon>
    </lineage>
</organism>
<reference evidence="3 4" key="1">
    <citation type="submission" date="2018-07" db="EMBL/GenBank/DDBJ databases">
        <title>Genomic Encyclopedia of Type Strains, Phase IV (KMG-IV): sequencing the most valuable type-strain genomes for metagenomic binning, comparative biology and taxonomic classification.</title>
        <authorList>
            <person name="Goeker M."/>
        </authorList>
    </citation>
    <scope>NUCLEOTIDE SEQUENCE [LARGE SCALE GENOMIC DNA]</scope>
    <source>
        <strain evidence="3 4">DSM 44290</strain>
    </source>
</reference>
<dbReference type="Gene3D" id="3.40.50.300">
    <property type="entry name" value="P-loop containing nucleotide triphosphate hydrolases"/>
    <property type="match status" value="1"/>
</dbReference>
<dbReference type="RefSeq" id="WP_067997617.1">
    <property type="nucleotide sequence ID" value="NZ_QQBC01000005.1"/>
</dbReference>
<sequence length="320" mass="36144">MKLILDDRQQAAARRLAEVAGRVGSRWRSPRGVYLYGPAGRGKTMLMDEFFARTAVARKRRWHFHTFFADLHARIAAAGSFEAGLGAVIGDAALICFDEFHVHDIADAMLIARLLRRLFDRRVTVVVTSNYAPEGLLPNPLWHDRFVPTIERIRAHMDVVAVDGTRDYREGKEHLSGFSAGRYIIGPAPYAGAVEIPVGHSRIRARAVTADEIIIDFDQLCGNILSAADFLELSRRFRRWTVCAVPPLRTVPMDWGTRFVNLVDILYDADSELNLYAGTSREELTRAVASVRDLYRTASRLRELEVCETYMNLIVPQTDR</sequence>
<name>A0A370I5V8_9NOCA</name>
<dbReference type="GO" id="GO:0016887">
    <property type="term" value="F:ATP hydrolysis activity"/>
    <property type="evidence" value="ECO:0007669"/>
    <property type="project" value="InterPro"/>
</dbReference>
<dbReference type="PANTHER" id="PTHR12169:SF6">
    <property type="entry name" value="AFG1-LIKE ATPASE"/>
    <property type="match status" value="1"/>
</dbReference>
<comment type="caution">
    <text evidence="3">The sequence shown here is derived from an EMBL/GenBank/DDBJ whole genome shotgun (WGS) entry which is preliminary data.</text>
</comment>
<keyword evidence="3" id="KW-0131">Cell cycle</keyword>
<dbReference type="NCBIfam" id="NF040713">
    <property type="entry name" value="ZapE"/>
    <property type="match status" value="1"/>
</dbReference>
<evidence type="ECO:0000256" key="1">
    <source>
        <dbReference type="ARBA" id="ARBA00022741"/>
    </source>
</evidence>
<keyword evidence="3" id="KW-0132">Cell division</keyword>
<keyword evidence="4" id="KW-1185">Reference proteome</keyword>
<dbReference type="AlphaFoldDB" id="A0A370I5V8"/>
<dbReference type="GO" id="GO:0005737">
    <property type="term" value="C:cytoplasm"/>
    <property type="evidence" value="ECO:0007669"/>
    <property type="project" value="TreeGrafter"/>
</dbReference>
<gene>
    <name evidence="3" type="ORF">DFR76_105448</name>
</gene>